<dbReference type="Pfam" id="PF00563">
    <property type="entry name" value="EAL"/>
    <property type="match status" value="1"/>
</dbReference>
<protein>
    <submittedName>
        <fullName evidence="2">EAL domain-containing protein</fullName>
    </submittedName>
</protein>
<dbReference type="InterPro" id="IPR050706">
    <property type="entry name" value="Cyclic-di-GMP_PDE-like"/>
</dbReference>
<organism evidence="2">
    <name type="scientific">Vibrio sp. HB236076</name>
    <dbReference type="NCBI Taxonomy" id="3232307"/>
    <lineage>
        <taxon>Bacteria</taxon>
        <taxon>Pseudomonadati</taxon>
        <taxon>Pseudomonadota</taxon>
        <taxon>Gammaproteobacteria</taxon>
        <taxon>Vibrionales</taxon>
        <taxon>Vibrionaceae</taxon>
        <taxon>Vibrio</taxon>
    </lineage>
</organism>
<gene>
    <name evidence="2" type="ORF">AB0763_07375</name>
</gene>
<evidence type="ECO:0000259" key="1">
    <source>
        <dbReference type="PROSITE" id="PS50883"/>
    </source>
</evidence>
<dbReference type="InterPro" id="IPR043128">
    <property type="entry name" value="Rev_trsase/Diguanyl_cyclase"/>
</dbReference>
<dbReference type="SUPFAM" id="SSF141868">
    <property type="entry name" value="EAL domain-like"/>
    <property type="match status" value="1"/>
</dbReference>
<dbReference type="AlphaFoldDB" id="A0AB39HBK7"/>
<dbReference type="Gene3D" id="3.30.70.270">
    <property type="match status" value="1"/>
</dbReference>
<reference evidence="2" key="1">
    <citation type="submission" date="2024-07" db="EMBL/GenBank/DDBJ databases">
        <title>Genome Analysis of a Potential Novel Vibrio Species Secreting pH- and Thermo-stable Alginate Lyase and its Application in Producing Alginate Oligosaccharides.</title>
        <authorList>
            <person name="Huang H."/>
            <person name="Bao K."/>
        </authorList>
    </citation>
    <scope>NUCLEOTIDE SEQUENCE</scope>
    <source>
        <strain evidence="2">HB236076</strain>
    </source>
</reference>
<dbReference type="Gene3D" id="3.20.20.450">
    <property type="entry name" value="EAL domain"/>
    <property type="match status" value="1"/>
</dbReference>
<name>A0AB39HBK7_9VIBR</name>
<dbReference type="EMBL" id="CP162601">
    <property type="protein sequence ID" value="XDK24055.1"/>
    <property type="molecule type" value="Genomic_DNA"/>
</dbReference>
<dbReference type="RefSeq" id="WP_306100103.1">
    <property type="nucleotide sequence ID" value="NZ_CP162601.1"/>
</dbReference>
<dbReference type="InterPro" id="IPR035919">
    <property type="entry name" value="EAL_sf"/>
</dbReference>
<dbReference type="CDD" id="cd01948">
    <property type="entry name" value="EAL"/>
    <property type="match status" value="1"/>
</dbReference>
<feature type="domain" description="EAL" evidence="1">
    <location>
        <begin position="319"/>
        <end position="570"/>
    </location>
</feature>
<dbReference type="SMART" id="SM00052">
    <property type="entry name" value="EAL"/>
    <property type="match status" value="1"/>
</dbReference>
<dbReference type="PROSITE" id="PS50883">
    <property type="entry name" value="EAL"/>
    <property type="match status" value="1"/>
</dbReference>
<accession>A0AB39HBK7</accession>
<proteinExistence type="predicted"/>
<sequence>MHNVSFLPSGQFNAATSLATEELHLFDHVLNQILFSFDQQHNIEFFCDFTQCQLVTMESKLPLSQWLLHLHSDDRENIYHLLTTFHTRTLSHETTRFCFRWQNAQGGHTWYHGKVKSRYYQQQLWLVGSFEPIQSAMLPSPSLPSLKHVQNTDTPYAELNLYPYSQVTIDLNQALNSHELHVIHLHFNQLDEHIRAQELTRSDEYYALFSKALSTVFKLELKLYLLREGDIVILLPDLVNQSVLDTLLERLHFEFKHALPDKDRVQKNLFSVGVYPHCQGTHSPEHVLQKAANACYYNSQVTSLVTYYQDKSAALVERYCYVKHSLKQAIAHKDLYVKFQPIFCSQSESVCSFETLVRWRSDQHGEIYPDEFIGEAERQGLISPLGEFVFQQACRFLQSYRQRHSKVTRVNVNVSVLQLLNSQLPTQFYQLCQQHHLTPSDFVLEITESVSLDHYPAAIEQLGYLATLGFQLSLDDFGAGLSSINSFFDLPFHQLKVDKEFAEKALNNSMSSSYLHSLINLCHQHQVQVVVEGIENAKMKLFYQKLGANYLQGYWFSKPLSMASASGYDL</sequence>
<dbReference type="PANTHER" id="PTHR33121">
    <property type="entry name" value="CYCLIC DI-GMP PHOSPHODIESTERASE PDEF"/>
    <property type="match status" value="1"/>
</dbReference>
<dbReference type="PANTHER" id="PTHR33121:SF79">
    <property type="entry name" value="CYCLIC DI-GMP PHOSPHODIESTERASE PDED-RELATED"/>
    <property type="match status" value="1"/>
</dbReference>
<dbReference type="KEGG" id="vih:AB0763_07375"/>
<dbReference type="InterPro" id="IPR001633">
    <property type="entry name" value="EAL_dom"/>
</dbReference>
<evidence type="ECO:0000313" key="2">
    <source>
        <dbReference type="EMBL" id="XDK24055.1"/>
    </source>
</evidence>
<dbReference type="GO" id="GO:0071111">
    <property type="term" value="F:cyclic-guanylate-specific phosphodiesterase activity"/>
    <property type="evidence" value="ECO:0007669"/>
    <property type="project" value="InterPro"/>
</dbReference>